<dbReference type="AlphaFoldDB" id="A0A6N7S410"/>
<keyword evidence="4" id="KW-1185">Reference proteome</keyword>
<comment type="caution">
    <text evidence="1">The sequence shown here is derived from an EMBL/GenBank/DDBJ whole genome shotgun (WGS) entry which is preliminary data.</text>
</comment>
<dbReference type="EMBL" id="WKPI01000006">
    <property type="protein sequence ID" value="MSC32626.1"/>
    <property type="molecule type" value="Genomic_DNA"/>
</dbReference>
<protein>
    <submittedName>
        <fullName evidence="1">L-2-amino-thiazoline-4-carboxylic acid hydrolase</fullName>
    </submittedName>
</protein>
<dbReference type="EMBL" id="WKPJ01000003">
    <property type="protein sequence ID" value="MSA88400.1"/>
    <property type="molecule type" value="Genomic_DNA"/>
</dbReference>
<gene>
    <name evidence="2" type="ORF">GKD88_05780</name>
    <name evidence="1" type="ORF">GKE08_03580</name>
</gene>
<evidence type="ECO:0000313" key="3">
    <source>
        <dbReference type="Proteomes" id="UP000433575"/>
    </source>
</evidence>
<keyword evidence="1" id="KW-0378">Hydrolase</keyword>
<proteinExistence type="predicted"/>
<dbReference type="OrthoDB" id="1899188at2"/>
<sequence length="209" mass="24648">MMKLSETTLSFLEMDCIQQFGKEKGKLMFEQAEKIYQEFLDNADYLNNAVIQNHLQLKLFPALAYYKALRGKGINQNEALEYVKNETHKAANVQKKEMKKLGNMPFAYTIYRLGVKKHIRKNFPDSGWKTEWVKCNGKEMHFNLHKCIYWELTKKYHCPELCCVYCENDDISFSGLLPKIRFERTGTLGTGFPYCDFHFFKQGKDNEFK</sequence>
<evidence type="ECO:0000313" key="4">
    <source>
        <dbReference type="Proteomes" id="UP000480929"/>
    </source>
</evidence>
<evidence type="ECO:0000313" key="1">
    <source>
        <dbReference type="EMBL" id="MSA88400.1"/>
    </source>
</evidence>
<dbReference type="RefSeq" id="WP_154237973.1">
    <property type="nucleotide sequence ID" value="NZ_WKPI01000006.1"/>
</dbReference>
<name>A0A6N7S410_9FIRM</name>
<dbReference type="InterPro" id="IPR026002">
    <property type="entry name" value="ATC_hydrolase-like"/>
</dbReference>
<reference evidence="3 4" key="1">
    <citation type="journal article" date="2019" name="Nat. Med.">
        <title>A library of human gut bacterial isolates paired with longitudinal multiomics data enables mechanistic microbiome research.</title>
        <authorList>
            <person name="Poyet M."/>
            <person name="Groussin M."/>
            <person name="Gibbons S.M."/>
            <person name="Avila-Pacheco J."/>
            <person name="Jiang X."/>
            <person name="Kearney S.M."/>
            <person name="Perrotta A.R."/>
            <person name="Berdy B."/>
            <person name="Zhao S."/>
            <person name="Lieberman T.D."/>
            <person name="Swanson P.K."/>
            <person name="Smith M."/>
            <person name="Roesemann S."/>
            <person name="Alexander J.E."/>
            <person name="Rich S.A."/>
            <person name="Livny J."/>
            <person name="Vlamakis H."/>
            <person name="Clish C."/>
            <person name="Bullock K."/>
            <person name="Deik A."/>
            <person name="Scott J."/>
            <person name="Pierce K.A."/>
            <person name="Xavier R.J."/>
            <person name="Alm E.J."/>
        </authorList>
    </citation>
    <scope>NUCLEOTIDE SEQUENCE [LARGE SCALE GENOMIC DNA]</scope>
    <source>
        <strain evidence="1 3">BIOML-A4</strain>
        <strain evidence="2 4">BIOML-A5</strain>
    </source>
</reference>
<organism evidence="1 3">
    <name type="scientific">Holdemania massiliensis</name>
    <dbReference type="NCBI Taxonomy" id="1468449"/>
    <lineage>
        <taxon>Bacteria</taxon>
        <taxon>Bacillati</taxon>
        <taxon>Bacillota</taxon>
        <taxon>Erysipelotrichia</taxon>
        <taxon>Erysipelotrichales</taxon>
        <taxon>Erysipelotrichaceae</taxon>
        <taxon>Holdemania</taxon>
    </lineage>
</organism>
<dbReference type="Pfam" id="PF14196">
    <property type="entry name" value="ATC_hydrolase"/>
    <property type="match status" value="1"/>
</dbReference>
<dbReference type="Proteomes" id="UP000433575">
    <property type="component" value="Unassembled WGS sequence"/>
</dbReference>
<evidence type="ECO:0000313" key="2">
    <source>
        <dbReference type="EMBL" id="MSC32626.1"/>
    </source>
</evidence>
<dbReference type="Proteomes" id="UP000480929">
    <property type="component" value="Unassembled WGS sequence"/>
</dbReference>
<dbReference type="GO" id="GO:0016787">
    <property type="term" value="F:hydrolase activity"/>
    <property type="evidence" value="ECO:0007669"/>
    <property type="project" value="UniProtKB-KW"/>
</dbReference>
<accession>A0A6N7S410</accession>